<dbReference type="CDD" id="cd07000">
    <property type="entry name" value="cupin_HGO_N"/>
    <property type="match status" value="1"/>
</dbReference>
<organism evidence="8 9">
    <name type="scientific">Cymbomonas tetramitiformis</name>
    <dbReference type="NCBI Taxonomy" id="36881"/>
    <lineage>
        <taxon>Eukaryota</taxon>
        <taxon>Viridiplantae</taxon>
        <taxon>Chlorophyta</taxon>
        <taxon>Pyramimonadophyceae</taxon>
        <taxon>Pyramimonadales</taxon>
        <taxon>Pyramimonadaceae</taxon>
        <taxon>Cymbomonas</taxon>
    </lineage>
</organism>
<dbReference type="InterPro" id="IPR005708">
    <property type="entry name" value="Homogentis_dOase"/>
</dbReference>
<sequence>MTAQLGSYNCDLAASNATLFSRSELDVSDKAAVGPSGVSPCIPSHPVMVPGIPDADWSKLKYQHGFANQFSTEALPGALPKYQNNPQRCPYHLYAEQLSGTAFTARRVENFRTWMYRILPSVTHEPFQPIENPKWKVSSDFDAETPTPNQLRWSPLPIPGPEEQVDFVDGLQTICGAGSPAVKDGYGIHMYCANVSMERSCLCNADGNFLIVPQHGTLRVATEMGLLEAPPGYILVVPRGIRFSVALPDGPSRGYVLEAFAGQFVLPELGPIGANGLANPRDFEAPVAAFDDTHRSDFTFNVLHKFGGKLFQAQQNFSPFNVVSWHGNYYPYRYPLCHPAPLAAQSRWESSERHVHGRPMAASGPR</sequence>
<dbReference type="PANTHER" id="PTHR11056:SF0">
    <property type="entry name" value="HOMOGENTISATE 1,2-DIOXYGENASE"/>
    <property type="match status" value="1"/>
</dbReference>
<evidence type="ECO:0000313" key="8">
    <source>
        <dbReference type="EMBL" id="KAK3271651.1"/>
    </source>
</evidence>
<dbReference type="Pfam" id="PF20510">
    <property type="entry name" value="HgmA_N"/>
    <property type="match status" value="1"/>
</dbReference>
<proteinExistence type="predicted"/>
<evidence type="ECO:0000256" key="2">
    <source>
        <dbReference type="ARBA" id="ARBA00013127"/>
    </source>
</evidence>
<gene>
    <name evidence="8" type="ORF">CYMTET_20015</name>
</gene>
<dbReference type="GO" id="GO:0004411">
    <property type="term" value="F:homogentisate 1,2-dioxygenase activity"/>
    <property type="evidence" value="ECO:0007669"/>
    <property type="project" value="UniProtKB-EC"/>
</dbReference>
<evidence type="ECO:0000259" key="7">
    <source>
        <dbReference type="Pfam" id="PF20510"/>
    </source>
</evidence>
<feature type="domain" description="Homogentisate 1,2-dioxygenase N-terminal" evidence="7">
    <location>
        <begin position="61"/>
        <end position="336"/>
    </location>
</feature>
<keyword evidence="6" id="KW-0408">Iron</keyword>
<dbReference type="GO" id="GO:0005737">
    <property type="term" value="C:cytoplasm"/>
    <property type="evidence" value="ECO:0007669"/>
    <property type="project" value="TreeGrafter"/>
</dbReference>
<evidence type="ECO:0000256" key="6">
    <source>
        <dbReference type="ARBA" id="ARBA00023004"/>
    </source>
</evidence>
<reference evidence="8 9" key="1">
    <citation type="journal article" date="2015" name="Genome Biol. Evol.">
        <title>Comparative Genomics of a Bacterivorous Green Alga Reveals Evolutionary Causalities and Consequences of Phago-Mixotrophic Mode of Nutrition.</title>
        <authorList>
            <person name="Burns J.A."/>
            <person name="Paasch A."/>
            <person name="Narechania A."/>
            <person name="Kim E."/>
        </authorList>
    </citation>
    <scope>NUCLEOTIDE SEQUENCE [LARGE SCALE GENOMIC DNA]</scope>
    <source>
        <strain evidence="8 9">PLY_AMNH</strain>
    </source>
</reference>
<evidence type="ECO:0000313" key="9">
    <source>
        <dbReference type="Proteomes" id="UP001190700"/>
    </source>
</evidence>
<evidence type="ECO:0000256" key="3">
    <source>
        <dbReference type="ARBA" id="ARBA00022723"/>
    </source>
</evidence>
<dbReference type="InterPro" id="IPR046452">
    <property type="entry name" value="HgmA_N"/>
</dbReference>
<protein>
    <recommendedName>
        <fullName evidence="2">homogentisate 1,2-dioxygenase</fullName>
        <ecNumber evidence="2">1.13.11.5</ecNumber>
    </recommendedName>
</protein>
<accession>A0AAE0L4A9</accession>
<dbReference type="PANTHER" id="PTHR11056">
    <property type="entry name" value="HOMOGENTISATE 1,2-DIOXYGENASE"/>
    <property type="match status" value="1"/>
</dbReference>
<keyword evidence="9" id="KW-1185">Reference proteome</keyword>
<dbReference type="SUPFAM" id="SSF51182">
    <property type="entry name" value="RmlC-like cupins"/>
    <property type="match status" value="1"/>
</dbReference>
<name>A0AAE0L4A9_9CHLO</name>
<dbReference type="EMBL" id="LGRX02009495">
    <property type="protein sequence ID" value="KAK3271651.1"/>
    <property type="molecule type" value="Genomic_DNA"/>
</dbReference>
<dbReference type="AlphaFoldDB" id="A0AAE0L4A9"/>
<keyword evidence="4" id="KW-0223">Dioxygenase</keyword>
<dbReference type="GO" id="GO:0006559">
    <property type="term" value="P:L-phenylalanine catabolic process"/>
    <property type="evidence" value="ECO:0007669"/>
    <property type="project" value="InterPro"/>
</dbReference>
<evidence type="ECO:0000256" key="5">
    <source>
        <dbReference type="ARBA" id="ARBA00023002"/>
    </source>
</evidence>
<comment type="caution">
    <text evidence="8">The sequence shown here is derived from an EMBL/GenBank/DDBJ whole genome shotgun (WGS) entry which is preliminary data.</text>
</comment>
<dbReference type="GO" id="GO:0046872">
    <property type="term" value="F:metal ion binding"/>
    <property type="evidence" value="ECO:0007669"/>
    <property type="project" value="UniProtKB-KW"/>
</dbReference>
<keyword evidence="3" id="KW-0479">Metal-binding</keyword>
<dbReference type="InterPro" id="IPR011051">
    <property type="entry name" value="RmlC_Cupin_sf"/>
</dbReference>
<dbReference type="EC" id="1.13.11.5" evidence="2"/>
<comment type="pathway">
    <text evidence="1">Amino-acid degradation; L-phenylalanine degradation; acetoacetate and fumarate from L-phenylalanine: step 4/6.</text>
</comment>
<dbReference type="Proteomes" id="UP001190700">
    <property type="component" value="Unassembled WGS sequence"/>
</dbReference>
<evidence type="ECO:0000256" key="4">
    <source>
        <dbReference type="ARBA" id="ARBA00022964"/>
    </source>
</evidence>
<dbReference type="GO" id="GO:0006570">
    <property type="term" value="P:tyrosine metabolic process"/>
    <property type="evidence" value="ECO:0007669"/>
    <property type="project" value="InterPro"/>
</dbReference>
<keyword evidence="5" id="KW-0560">Oxidoreductase</keyword>
<evidence type="ECO:0000256" key="1">
    <source>
        <dbReference type="ARBA" id="ARBA00004704"/>
    </source>
</evidence>